<evidence type="ECO:0000313" key="2">
    <source>
        <dbReference type="Proteomes" id="UP000186744"/>
    </source>
</evidence>
<dbReference type="STRING" id="373668.SAMN05421786_106238"/>
<dbReference type="Proteomes" id="UP000186744">
    <property type="component" value="Unassembled WGS sequence"/>
</dbReference>
<reference evidence="2" key="1">
    <citation type="submission" date="2017-01" db="EMBL/GenBank/DDBJ databases">
        <authorList>
            <person name="Varghese N."/>
            <person name="Submissions S."/>
        </authorList>
    </citation>
    <scope>NUCLEOTIDE SEQUENCE [LARGE SCALE GENOMIC DNA]</scope>
    <source>
        <strain evidence="2">DSM 18017</strain>
    </source>
</reference>
<sequence>MKNITLVSENTLFLCNLMKTQGLSLLSGHSFHYFLNTYSEISLVK</sequence>
<protein>
    <submittedName>
        <fullName evidence="1">Uncharacterized protein</fullName>
    </submittedName>
</protein>
<proteinExistence type="predicted"/>
<keyword evidence="2" id="KW-1185">Reference proteome</keyword>
<evidence type="ECO:0000313" key="1">
    <source>
        <dbReference type="EMBL" id="SIT14606.1"/>
    </source>
</evidence>
<name>A0A1N7PVJ0_9FLAO</name>
<accession>A0A1N7PVJ0</accession>
<gene>
    <name evidence="1" type="ORF">SAMN05421786_106238</name>
</gene>
<dbReference type="EMBL" id="FTOL01000006">
    <property type="protein sequence ID" value="SIT14606.1"/>
    <property type="molecule type" value="Genomic_DNA"/>
</dbReference>
<dbReference type="AlphaFoldDB" id="A0A1N7PVJ0"/>
<organism evidence="1 2">
    <name type="scientific">Chryseobacterium ureilyticum</name>
    <dbReference type="NCBI Taxonomy" id="373668"/>
    <lineage>
        <taxon>Bacteria</taxon>
        <taxon>Pseudomonadati</taxon>
        <taxon>Bacteroidota</taxon>
        <taxon>Flavobacteriia</taxon>
        <taxon>Flavobacteriales</taxon>
        <taxon>Weeksellaceae</taxon>
        <taxon>Chryseobacterium group</taxon>
        <taxon>Chryseobacterium</taxon>
    </lineage>
</organism>